<sequence>MSKNSQRDGCEKPRSYRQEAPVLVLTNAIFTSTAQTYPWDDLNGYRRSLHLDNFTDNSNAACLANKIADQLKNETCKNAFNFSSTPGTKPNVPKFDKFLHKCDIKDKHAVDGIILPVCVPRLDPIVVFSNYT</sequence>
<dbReference type="InterPro" id="IPR045285">
    <property type="entry name" value="At5g19230-like"/>
</dbReference>
<evidence type="ECO:0000313" key="2">
    <source>
        <dbReference type="EMBL" id="KAK7842422.1"/>
    </source>
</evidence>
<gene>
    <name evidence="2" type="ORF">CFP56_013971</name>
</gene>
<feature type="domain" description="Uncharacterized GPI-anchored protein At5g19230-like" evidence="1">
    <location>
        <begin position="41"/>
        <end position="132"/>
    </location>
</feature>
<proteinExistence type="predicted"/>
<organism evidence="2 3">
    <name type="scientific">Quercus suber</name>
    <name type="common">Cork oak</name>
    <dbReference type="NCBI Taxonomy" id="58331"/>
    <lineage>
        <taxon>Eukaryota</taxon>
        <taxon>Viridiplantae</taxon>
        <taxon>Streptophyta</taxon>
        <taxon>Embryophyta</taxon>
        <taxon>Tracheophyta</taxon>
        <taxon>Spermatophyta</taxon>
        <taxon>Magnoliopsida</taxon>
        <taxon>eudicotyledons</taxon>
        <taxon>Gunneridae</taxon>
        <taxon>Pentapetalae</taxon>
        <taxon>rosids</taxon>
        <taxon>fabids</taxon>
        <taxon>Fagales</taxon>
        <taxon>Fagaceae</taxon>
        <taxon>Quercus</taxon>
    </lineage>
</organism>
<reference evidence="2 3" key="1">
    <citation type="journal article" date="2018" name="Sci. Data">
        <title>The draft genome sequence of cork oak.</title>
        <authorList>
            <person name="Ramos A.M."/>
            <person name="Usie A."/>
            <person name="Barbosa P."/>
            <person name="Barros P.M."/>
            <person name="Capote T."/>
            <person name="Chaves I."/>
            <person name="Simoes F."/>
            <person name="Abreu I."/>
            <person name="Carrasquinho I."/>
            <person name="Faro C."/>
            <person name="Guimaraes J.B."/>
            <person name="Mendonca D."/>
            <person name="Nobrega F."/>
            <person name="Rodrigues L."/>
            <person name="Saibo N.J.M."/>
            <person name="Varela M.C."/>
            <person name="Egas C."/>
            <person name="Matos J."/>
            <person name="Miguel C.M."/>
            <person name="Oliveira M.M."/>
            <person name="Ricardo C.P."/>
            <person name="Goncalves S."/>
        </authorList>
    </citation>
    <scope>NUCLEOTIDE SEQUENCE [LARGE SCALE GENOMIC DNA]</scope>
    <source>
        <strain evidence="3">cv. HL8</strain>
    </source>
</reference>
<name>A0AAW0KTB3_QUESU</name>
<evidence type="ECO:0000313" key="3">
    <source>
        <dbReference type="Proteomes" id="UP000237347"/>
    </source>
</evidence>
<dbReference type="Pfam" id="PF25884">
    <property type="entry name" value="At5g19230"/>
    <property type="match status" value="1"/>
</dbReference>
<dbReference type="EMBL" id="PKMF04000221">
    <property type="protein sequence ID" value="KAK7842422.1"/>
    <property type="molecule type" value="Genomic_DNA"/>
</dbReference>
<keyword evidence="3" id="KW-1185">Reference proteome</keyword>
<dbReference type="Proteomes" id="UP000237347">
    <property type="component" value="Unassembled WGS sequence"/>
</dbReference>
<accession>A0AAW0KTB3</accession>
<comment type="caution">
    <text evidence="2">The sequence shown here is derived from an EMBL/GenBank/DDBJ whole genome shotgun (WGS) entry which is preliminary data.</text>
</comment>
<dbReference type="PANTHER" id="PTHR33976:SF2">
    <property type="entry name" value="GLYCOPROTEIN MEMBRANE GPI-ANCHORED"/>
    <property type="match status" value="1"/>
</dbReference>
<evidence type="ECO:0000259" key="1">
    <source>
        <dbReference type="Pfam" id="PF25884"/>
    </source>
</evidence>
<protein>
    <submittedName>
        <fullName evidence="2">Gpi-anchored protein</fullName>
    </submittedName>
</protein>
<dbReference type="InterPro" id="IPR059083">
    <property type="entry name" value="At5g19230_dom"/>
</dbReference>
<dbReference type="AlphaFoldDB" id="A0AAW0KTB3"/>
<dbReference type="PANTHER" id="PTHR33976">
    <property type="entry name" value="OS07G0645000 PROTEIN"/>
    <property type="match status" value="1"/>
</dbReference>